<dbReference type="InterPro" id="IPR037401">
    <property type="entry name" value="SnoaL-like"/>
</dbReference>
<dbReference type="InterPro" id="IPR008317">
    <property type="entry name" value="UCP030561"/>
</dbReference>
<accession>A0A0S2K5A1</accession>
<dbReference type="EMBL" id="CP013187">
    <property type="protein sequence ID" value="ALO43674.1"/>
    <property type="molecule type" value="Genomic_DNA"/>
</dbReference>
<evidence type="ECO:0000259" key="1">
    <source>
        <dbReference type="Pfam" id="PF12680"/>
    </source>
</evidence>
<name>A0A0S2K5A1_9GAMM</name>
<evidence type="ECO:0000313" key="3">
    <source>
        <dbReference type="Proteomes" id="UP000061457"/>
    </source>
</evidence>
<dbReference type="SUPFAM" id="SSF54427">
    <property type="entry name" value="NTF2-like"/>
    <property type="match status" value="1"/>
</dbReference>
<evidence type="ECO:0000313" key="2">
    <source>
        <dbReference type="EMBL" id="ALO43674.1"/>
    </source>
</evidence>
<dbReference type="Pfam" id="PF12680">
    <property type="entry name" value="SnoaL_2"/>
    <property type="match status" value="1"/>
</dbReference>
<dbReference type="Proteomes" id="UP000061457">
    <property type="component" value="Chromosome I"/>
</dbReference>
<dbReference type="KEGG" id="pphe:PP2015_3196"/>
<dbReference type="AlphaFoldDB" id="A0A0S2K5A1"/>
<dbReference type="RefSeq" id="WP_058031320.1">
    <property type="nucleotide sequence ID" value="NZ_CP013187.1"/>
</dbReference>
<dbReference type="STRING" id="161398.PP2015_3196"/>
<dbReference type="Gene3D" id="3.10.450.50">
    <property type="match status" value="1"/>
</dbReference>
<dbReference type="InterPro" id="IPR032710">
    <property type="entry name" value="NTF2-like_dom_sf"/>
</dbReference>
<feature type="domain" description="SnoaL-like" evidence="1">
    <location>
        <begin position="13"/>
        <end position="115"/>
    </location>
</feature>
<dbReference type="OrthoDB" id="9782972at2"/>
<reference evidence="2 3" key="1">
    <citation type="submission" date="2015-11" db="EMBL/GenBank/DDBJ databases">
        <authorList>
            <person name="Zhang Y."/>
            <person name="Guo Z."/>
        </authorList>
    </citation>
    <scope>NUCLEOTIDE SEQUENCE [LARGE SCALE GENOMIC DNA]</scope>
    <source>
        <strain evidence="2 3">KCTC 12086</strain>
    </source>
</reference>
<sequence>MTELELTTIAIVDKQLDAYNNRDIDAFAATYHDDVEIHAFPGGLQYQGKDKLIERYGQKFASLKYLNASSLKRMVEGNILVDHELAESATEDVNVIDNSVTVIAAYEVIDGLIKRVTFMGR</sequence>
<dbReference type="PATRIC" id="fig|161398.10.peg.3259"/>
<dbReference type="PIRSF" id="PIRSF030561">
    <property type="entry name" value="UCP030561"/>
    <property type="match status" value="1"/>
</dbReference>
<organism evidence="2 3">
    <name type="scientific">Pseudoalteromonas phenolica</name>
    <dbReference type="NCBI Taxonomy" id="161398"/>
    <lineage>
        <taxon>Bacteria</taxon>
        <taxon>Pseudomonadati</taxon>
        <taxon>Pseudomonadota</taxon>
        <taxon>Gammaproteobacteria</taxon>
        <taxon>Alteromonadales</taxon>
        <taxon>Pseudoalteromonadaceae</taxon>
        <taxon>Pseudoalteromonas</taxon>
    </lineage>
</organism>
<proteinExistence type="predicted"/>
<protein>
    <recommendedName>
        <fullName evidence="1">SnoaL-like domain-containing protein</fullName>
    </recommendedName>
</protein>
<keyword evidence="3" id="KW-1185">Reference proteome</keyword>
<gene>
    <name evidence="2" type="ORF">PP2015_3196</name>
</gene>